<feature type="domain" description="ABC-type transport auxiliary lipoprotein component" evidence="2">
    <location>
        <begin position="34"/>
        <end position="192"/>
    </location>
</feature>
<dbReference type="AlphaFoldDB" id="A0A2T6KIT6"/>
<name>A0A2T6KIT6_9RHOB</name>
<dbReference type="RefSeq" id="WP_108386301.1">
    <property type="nucleotide sequence ID" value="NZ_QBUD01000004.1"/>
</dbReference>
<dbReference type="Gene3D" id="3.40.50.10610">
    <property type="entry name" value="ABC-type transport auxiliary lipoprotein component"/>
    <property type="match status" value="1"/>
</dbReference>
<protein>
    <submittedName>
        <fullName evidence="3">Cholesterol transport system auxiliary component</fullName>
    </submittedName>
</protein>
<feature type="signal peptide" evidence="1">
    <location>
        <begin position="1"/>
        <end position="19"/>
    </location>
</feature>
<dbReference type="Pfam" id="PF03886">
    <property type="entry name" value="ABC_trans_aux"/>
    <property type="match status" value="1"/>
</dbReference>
<dbReference type="OrthoDB" id="9808689at2"/>
<gene>
    <name evidence="3" type="ORF">C8N45_104256</name>
</gene>
<accession>A0A2T6KIT6</accession>
<evidence type="ECO:0000256" key="1">
    <source>
        <dbReference type="SAM" id="SignalP"/>
    </source>
</evidence>
<dbReference type="Proteomes" id="UP000244523">
    <property type="component" value="Unassembled WGS sequence"/>
</dbReference>
<dbReference type="InterPro" id="IPR005586">
    <property type="entry name" value="ABC_trans_aux"/>
</dbReference>
<evidence type="ECO:0000313" key="3">
    <source>
        <dbReference type="EMBL" id="PUB15636.1"/>
    </source>
</evidence>
<dbReference type="EMBL" id="QBUD01000004">
    <property type="protein sequence ID" value="PUB15636.1"/>
    <property type="molecule type" value="Genomic_DNA"/>
</dbReference>
<keyword evidence="1" id="KW-0732">Signal</keyword>
<feature type="chain" id="PRO_5015482675" evidence="1">
    <location>
        <begin position="20"/>
        <end position="202"/>
    </location>
</feature>
<dbReference type="SUPFAM" id="SSF159594">
    <property type="entry name" value="XCC0632-like"/>
    <property type="match status" value="1"/>
</dbReference>
<proteinExistence type="predicted"/>
<organism evidence="3 4">
    <name type="scientific">Yoonia sediminilitoris</name>
    <dbReference type="NCBI Taxonomy" id="1286148"/>
    <lineage>
        <taxon>Bacteria</taxon>
        <taxon>Pseudomonadati</taxon>
        <taxon>Pseudomonadota</taxon>
        <taxon>Alphaproteobacteria</taxon>
        <taxon>Rhodobacterales</taxon>
        <taxon>Paracoccaceae</taxon>
        <taxon>Yoonia</taxon>
    </lineage>
</organism>
<reference evidence="3 4" key="1">
    <citation type="submission" date="2018-04" db="EMBL/GenBank/DDBJ databases">
        <title>Genomic Encyclopedia of Archaeal and Bacterial Type Strains, Phase II (KMG-II): from individual species to whole genera.</title>
        <authorList>
            <person name="Goeker M."/>
        </authorList>
    </citation>
    <scope>NUCLEOTIDE SEQUENCE [LARGE SCALE GENOMIC DNA]</scope>
    <source>
        <strain evidence="3 4">DSM 29955</strain>
    </source>
</reference>
<comment type="caution">
    <text evidence="3">The sequence shown here is derived from an EMBL/GenBank/DDBJ whole genome shotgun (WGS) entry which is preliminary data.</text>
</comment>
<evidence type="ECO:0000313" key="4">
    <source>
        <dbReference type="Proteomes" id="UP000244523"/>
    </source>
</evidence>
<evidence type="ECO:0000259" key="2">
    <source>
        <dbReference type="Pfam" id="PF03886"/>
    </source>
</evidence>
<keyword evidence="4" id="KW-1185">Reference proteome</keyword>
<sequence length="202" mass="21699">MMIPRRLVILGLASLPGCAAIQSLNEAATPRDTYELQPVRRAMAGRRSAGTLLVLDPTAPAAIASDRILIRKSPLSVTYLPDVRWSAAVPDMLQSVLIQSLAASGRIGFVGAQGAGPVPDTVLLSRIDQFGVDVTGDGQFRVQVAVELTMLRDRDQRVLGTRQFAGDLLIGSDQPEPITRGFQQLLDSLLPDVVAWVTTRST</sequence>